<keyword evidence="2" id="KW-0238">DNA-binding</keyword>
<dbReference type="Gene3D" id="1.10.10.60">
    <property type="entry name" value="Homeodomain-like"/>
    <property type="match status" value="2"/>
</dbReference>
<protein>
    <recommendedName>
        <fullName evidence="4">HTH araC/xylS-type domain-containing protein</fullName>
    </recommendedName>
</protein>
<keyword evidence="3" id="KW-0804">Transcription</keyword>
<evidence type="ECO:0000256" key="2">
    <source>
        <dbReference type="ARBA" id="ARBA00023125"/>
    </source>
</evidence>
<dbReference type="SMART" id="SM00342">
    <property type="entry name" value="HTH_ARAC"/>
    <property type="match status" value="1"/>
</dbReference>
<accession>A0A837R973</accession>
<dbReference type="GO" id="GO:0043565">
    <property type="term" value="F:sequence-specific DNA binding"/>
    <property type="evidence" value="ECO:0007669"/>
    <property type="project" value="InterPro"/>
</dbReference>
<dbReference type="InterPro" id="IPR014710">
    <property type="entry name" value="RmlC-like_jellyroll"/>
</dbReference>
<dbReference type="PANTHER" id="PTHR43280">
    <property type="entry name" value="ARAC-FAMILY TRANSCRIPTIONAL REGULATOR"/>
    <property type="match status" value="1"/>
</dbReference>
<dbReference type="InterPro" id="IPR003313">
    <property type="entry name" value="AraC-bd"/>
</dbReference>
<evidence type="ECO:0000256" key="3">
    <source>
        <dbReference type="ARBA" id="ARBA00023163"/>
    </source>
</evidence>
<evidence type="ECO:0000313" key="5">
    <source>
        <dbReference type="EMBL" id="KRK23376.1"/>
    </source>
</evidence>
<keyword evidence="1" id="KW-0805">Transcription regulation</keyword>
<dbReference type="PROSITE" id="PS01124">
    <property type="entry name" value="HTH_ARAC_FAMILY_2"/>
    <property type="match status" value="1"/>
</dbReference>
<evidence type="ECO:0000259" key="4">
    <source>
        <dbReference type="PROSITE" id="PS01124"/>
    </source>
</evidence>
<dbReference type="Pfam" id="PF12833">
    <property type="entry name" value="HTH_18"/>
    <property type="match status" value="1"/>
</dbReference>
<reference evidence="5 6" key="1">
    <citation type="journal article" date="2015" name="Genome Announc.">
        <title>Expanding the biotechnology potential of lactobacilli through comparative genomics of 213 strains and associated genera.</title>
        <authorList>
            <person name="Sun Z."/>
            <person name="Harris H.M."/>
            <person name="McCann A."/>
            <person name="Guo C."/>
            <person name="Argimon S."/>
            <person name="Zhang W."/>
            <person name="Yang X."/>
            <person name="Jeffery I.B."/>
            <person name="Cooney J.C."/>
            <person name="Kagawa T.F."/>
            <person name="Liu W."/>
            <person name="Song Y."/>
            <person name="Salvetti E."/>
            <person name="Wrobel A."/>
            <person name="Rasinkangas P."/>
            <person name="Parkhill J."/>
            <person name="Rea M.C."/>
            <person name="O'Sullivan O."/>
            <person name="Ritari J."/>
            <person name="Douillard F.P."/>
            <person name="Paul Ross R."/>
            <person name="Yang R."/>
            <person name="Briner A.E."/>
            <person name="Felis G.E."/>
            <person name="de Vos W.M."/>
            <person name="Barrangou R."/>
            <person name="Klaenhammer T.R."/>
            <person name="Caufield P.W."/>
            <person name="Cui Y."/>
            <person name="Zhang H."/>
            <person name="O'Toole P.W."/>
        </authorList>
    </citation>
    <scope>NUCLEOTIDE SEQUENCE [LARGE SCALE GENOMIC DNA]</scope>
    <source>
        <strain evidence="5 6">DSM 20314</strain>
    </source>
</reference>
<organism evidence="5 6">
    <name type="scientific">Lactiplantibacillus pentosus DSM 20314</name>
    <dbReference type="NCBI Taxonomy" id="1423791"/>
    <lineage>
        <taxon>Bacteria</taxon>
        <taxon>Bacillati</taxon>
        <taxon>Bacillota</taxon>
        <taxon>Bacilli</taxon>
        <taxon>Lactobacillales</taxon>
        <taxon>Lactobacillaceae</taxon>
        <taxon>Lactiplantibacillus</taxon>
    </lineage>
</organism>
<dbReference type="InterPro" id="IPR018060">
    <property type="entry name" value="HTH_AraC"/>
</dbReference>
<dbReference type="SUPFAM" id="SSF46689">
    <property type="entry name" value="Homeodomain-like"/>
    <property type="match status" value="1"/>
</dbReference>
<evidence type="ECO:0000313" key="6">
    <source>
        <dbReference type="Proteomes" id="UP000051020"/>
    </source>
</evidence>
<sequence>MPHNYFEQITSSNKRAIIATQMPLALFYKQRLNNKVLYTMVQSGQVKSFEAADYSQPHQDEDFELMYVLKGQLTNFIEGQEFYFKAGDGCLLPPQITHAESLDIGCTVIFINLSQPLLRTLLDAITSTGTIFSFLNQNLKSNNQWKRNYLEITRTIPVPYETFQIIMDSLQQEVATKKIGATYFQHGLVLRLLSALEDTARFNIKNVDLDASKEDYLVHRVIHFIDERLGQASRADIQEHLHYNAEYLNRLLKKQTGQTLTEYAQLVRLQKAKQLLVATNLKINAIAEQLGFNSETYFYHYFKKSTNLSPNQYRHRFK</sequence>
<evidence type="ECO:0000256" key="1">
    <source>
        <dbReference type="ARBA" id="ARBA00023015"/>
    </source>
</evidence>
<dbReference type="PROSITE" id="PS00041">
    <property type="entry name" value="HTH_ARAC_FAMILY_1"/>
    <property type="match status" value="1"/>
</dbReference>
<comment type="caution">
    <text evidence="5">The sequence shown here is derived from an EMBL/GenBank/DDBJ whole genome shotgun (WGS) entry which is preliminary data.</text>
</comment>
<dbReference type="Pfam" id="PF02311">
    <property type="entry name" value="AraC_binding"/>
    <property type="match status" value="1"/>
</dbReference>
<dbReference type="EMBL" id="AZCU01000016">
    <property type="protein sequence ID" value="KRK23376.1"/>
    <property type="molecule type" value="Genomic_DNA"/>
</dbReference>
<dbReference type="Proteomes" id="UP000051020">
    <property type="component" value="Unassembled WGS sequence"/>
</dbReference>
<dbReference type="InterPro" id="IPR020449">
    <property type="entry name" value="Tscrpt_reg_AraC-type_HTH"/>
</dbReference>
<dbReference type="InterPro" id="IPR018062">
    <property type="entry name" value="HTH_AraC-typ_CS"/>
</dbReference>
<dbReference type="InterPro" id="IPR009057">
    <property type="entry name" value="Homeodomain-like_sf"/>
</dbReference>
<proteinExistence type="predicted"/>
<name>A0A837R973_LACPE</name>
<dbReference type="GO" id="GO:0003700">
    <property type="term" value="F:DNA-binding transcription factor activity"/>
    <property type="evidence" value="ECO:0007669"/>
    <property type="project" value="InterPro"/>
</dbReference>
<dbReference type="PANTHER" id="PTHR43280:SF28">
    <property type="entry name" value="HTH-TYPE TRANSCRIPTIONAL ACTIVATOR RHAS"/>
    <property type="match status" value="1"/>
</dbReference>
<dbReference type="Gene3D" id="2.60.120.10">
    <property type="entry name" value="Jelly Rolls"/>
    <property type="match status" value="1"/>
</dbReference>
<dbReference type="PRINTS" id="PR00032">
    <property type="entry name" value="HTHARAC"/>
</dbReference>
<gene>
    <name evidence="5" type="ORF">FD24_GL001058</name>
</gene>
<dbReference type="SUPFAM" id="SSF51215">
    <property type="entry name" value="Regulatory protein AraC"/>
    <property type="match status" value="1"/>
</dbReference>
<feature type="domain" description="HTH araC/xylS-type" evidence="4">
    <location>
        <begin position="219"/>
        <end position="316"/>
    </location>
</feature>
<dbReference type="InterPro" id="IPR037923">
    <property type="entry name" value="HTH-like"/>
</dbReference>
<dbReference type="AlphaFoldDB" id="A0A837R973"/>